<dbReference type="AlphaFoldDB" id="A0A072PLB6"/>
<dbReference type="EMBL" id="AMGV01000003">
    <property type="protein sequence ID" value="KEF60143.1"/>
    <property type="molecule type" value="Genomic_DNA"/>
</dbReference>
<comment type="caution">
    <text evidence="3">The sequence shown here is derived from an EMBL/GenBank/DDBJ whole genome shotgun (WGS) entry which is preliminary data.</text>
</comment>
<gene>
    <name evidence="3" type="ORF">A1O9_04993</name>
</gene>
<feature type="region of interest" description="Disordered" evidence="2">
    <location>
        <begin position="59"/>
        <end position="179"/>
    </location>
</feature>
<protein>
    <submittedName>
        <fullName evidence="3">Uncharacterized protein</fullName>
    </submittedName>
</protein>
<evidence type="ECO:0000256" key="1">
    <source>
        <dbReference type="SAM" id="Coils"/>
    </source>
</evidence>
<accession>A0A072PLB6</accession>
<proteinExistence type="predicted"/>
<organism evidence="3 4">
    <name type="scientific">Exophiala aquamarina CBS 119918</name>
    <dbReference type="NCBI Taxonomy" id="1182545"/>
    <lineage>
        <taxon>Eukaryota</taxon>
        <taxon>Fungi</taxon>
        <taxon>Dikarya</taxon>
        <taxon>Ascomycota</taxon>
        <taxon>Pezizomycotina</taxon>
        <taxon>Eurotiomycetes</taxon>
        <taxon>Chaetothyriomycetidae</taxon>
        <taxon>Chaetothyriales</taxon>
        <taxon>Herpotrichiellaceae</taxon>
        <taxon>Exophiala</taxon>
    </lineage>
</organism>
<feature type="compositionally biased region" description="Basic and acidic residues" evidence="2">
    <location>
        <begin position="319"/>
        <end position="337"/>
    </location>
</feature>
<dbReference type="VEuPathDB" id="FungiDB:A1O9_04993"/>
<sequence>MSGRRYSEGHNSYNSEPIVIERDPQVRSSYRIVRPAKPKKDRLTIGSKIYNLFRTRRKRVQIVEESPIRSRRQQRRIRTPSPSPSPSPSPPPPPSPPRGPYHKMTTRLNEEDIFAPLPPRLSPKSKSKYRHEDDFDPIIEERKPQRYRKVKVVYSHPRDEDAHPQVETPSSPHKKRDSGKYYVETRVDNRPSSAWSEFDHRRADDEVVRQLTSDFNNMLAKERKERVEAERAAAAAQEKAHRLEADLAHEQRQRSLEQRERAAADRERRLTNDRERLVEVRRPVVVHNPIAAVVPAHDNHRVDHRTALDRAQDDYRRLEVRTERTAREEQRASASERRPRRQSIVIVDNPREHRERGHGHR</sequence>
<feature type="compositionally biased region" description="Pro residues" evidence="2">
    <location>
        <begin position="81"/>
        <end position="99"/>
    </location>
</feature>
<name>A0A072PLB6_9EURO</name>
<evidence type="ECO:0000256" key="2">
    <source>
        <dbReference type="SAM" id="MobiDB-lite"/>
    </source>
</evidence>
<dbReference type="GeneID" id="25279920"/>
<evidence type="ECO:0000313" key="3">
    <source>
        <dbReference type="EMBL" id="KEF60143.1"/>
    </source>
</evidence>
<dbReference type="RefSeq" id="XP_013262733.1">
    <property type="nucleotide sequence ID" value="XM_013407279.1"/>
</dbReference>
<feature type="coiled-coil region" evidence="1">
    <location>
        <begin position="217"/>
        <end position="260"/>
    </location>
</feature>
<dbReference type="HOGENOM" id="CLU_068493_0_0_1"/>
<reference evidence="3 4" key="1">
    <citation type="submission" date="2013-03" db="EMBL/GenBank/DDBJ databases">
        <title>The Genome Sequence of Exophiala aquamarina CBS 119918.</title>
        <authorList>
            <consortium name="The Broad Institute Genomics Platform"/>
            <person name="Cuomo C."/>
            <person name="de Hoog S."/>
            <person name="Gorbushina A."/>
            <person name="Walker B."/>
            <person name="Young S.K."/>
            <person name="Zeng Q."/>
            <person name="Gargeya S."/>
            <person name="Fitzgerald M."/>
            <person name="Haas B."/>
            <person name="Abouelleil A."/>
            <person name="Allen A.W."/>
            <person name="Alvarado L."/>
            <person name="Arachchi H.M."/>
            <person name="Berlin A.M."/>
            <person name="Chapman S.B."/>
            <person name="Gainer-Dewar J."/>
            <person name="Goldberg J."/>
            <person name="Griggs A."/>
            <person name="Gujja S."/>
            <person name="Hansen M."/>
            <person name="Howarth C."/>
            <person name="Imamovic A."/>
            <person name="Ireland A."/>
            <person name="Larimer J."/>
            <person name="McCowan C."/>
            <person name="Murphy C."/>
            <person name="Pearson M."/>
            <person name="Poon T.W."/>
            <person name="Priest M."/>
            <person name="Roberts A."/>
            <person name="Saif S."/>
            <person name="Shea T."/>
            <person name="Sisk P."/>
            <person name="Sykes S."/>
            <person name="Wortman J."/>
            <person name="Nusbaum C."/>
            <person name="Birren B."/>
        </authorList>
    </citation>
    <scope>NUCLEOTIDE SEQUENCE [LARGE SCALE GENOMIC DNA]</scope>
    <source>
        <strain evidence="3 4">CBS 119918</strain>
    </source>
</reference>
<dbReference type="OrthoDB" id="4120970at2759"/>
<dbReference type="Proteomes" id="UP000027920">
    <property type="component" value="Unassembled WGS sequence"/>
</dbReference>
<keyword evidence="1" id="KW-0175">Coiled coil</keyword>
<keyword evidence="4" id="KW-1185">Reference proteome</keyword>
<feature type="region of interest" description="Disordered" evidence="2">
    <location>
        <begin position="319"/>
        <end position="361"/>
    </location>
</feature>
<feature type="compositionally biased region" description="Basic residues" evidence="2">
    <location>
        <begin position="69"/>
        <end position="78"/>
    </location>
</feature>
<feature type="region of interest" description="Disordered" evidence="2">
    <location>
        <begin position="1"/>
        <end position="20"/>
    </location>
</feature>
<evidence type="ECO:0000313" key="4">
    <source>
        <dbReference type="Proteomes" id="UP000027920"/>
    </source>
</evidence>